<keyword evidence="3" id="KW-1185">Reference proteome</keyword>
<dbReference type="AlphaFoldDB" id="A0AAN7WRW1"/>
<evidence type="ECO:0000256" key="1">
    <source>
        <dbReference type="SAM" id="MobiDB-lite"/>
    </source>
</evidence>
<accession>A0AAN7WRW1</accession>
<comment type="caution">
    <text evidence="2">The sequence shown here is derived from an EMBL/GenBank/DDBJ whole genome shotgun (WGS) entry which is preliminary data.</text>
</comment>
<gene>
    <name evidence="2" type="ORF">RI543_004667</name>
</gene>
<proteinExistence type="predicted"/>
<dbReference type="SUPFAM" id="SSF50249">
    <property type="entry name" value="Nucleic acid-binding proteins"/>
    <property type="match status" value="1"/>
</dbReference>
<dbReference type="Gene3D" id="2.40.50.800">
    <property type="match status" value="1"/>
</dbReference>
<dbReference type="Gene3D" id="2.40.50.140">
    <property type="entry name" value="Nucleic acid-binding proteins"/>
    <property type="match status" value="1"/>
</dbReference>
<protein>
    <submittedName>
        <fullName evidence="2">Uncharacterized protein</fullName>
    </submittedName>
</protein>
<sequence>MNIESYHDLQKLPANVIHYIQIIGLLEEIEFDGKSYLIGITQKAPGERLYYIKLLHKDHQRKYLYILLKWILFTIKQQSNDPLQPFSITNISQGNPIFLECQCKYVSKLNGDSGIFLSDMTPLDYDPSNDAMKNIMTRHRSISSIDSIGTVISQYSEGTVPNIMTTTAMTLADDTNPLFNLKRISDSQDDYNSQRFLPVINKRIKYQPISSIESQREEEDDDDDDDDDDEFFKDMQNSKISHKYIKNIDQLRAFNELGTEFQYIGYIIGYVKVSPDWYRYNTILIGQKHDIASGEGFIEVYGQNSLKIGEYEFSCKTWQRKHDLEMIEYLIIRCNSISASTSNPSNLDEDETNNDNSVSKFNDQLIMFKELTLQHKNEQFVRIVGLCVSITNENPKFVSLCLTDFTINEKEGLKYLFDRYIDSWECYKLKLNEGYRVIMYPNFFKEFDKDIQGEYKGKSIFDLTSGMTGNISHQRIVVELTLRVTRYGDILNFVVRGHKILSCSGSSITRKPRSLNEDLMARTARILTICKEIKHEYFARDQGTVFKSNPINSDEYIMKTESFKVTKVIDILLTYGGKEFGCEQDKRIEILCQGELLDSKSKQNKKLTRIIINTPDLFFLGSENDVSNIDDGDWDDSKDIQRRSILTETITKLRNRPSVNEVTITDLAVALPHVLHLPVITREARDLVLQQLL</sequence>
<feature type="region of interest" description="Disordered" evidence="1">
    <location>
        <begin position="208"/>
        <end position="232"/>
    </location>
</feature>
<evidence type="ECO:0000313" key="3">
    <source>
        <dbReference type="Proteomes" id="UP001306508"/>
    </source>
</evidence>
<reference evidence="3" key="1">
    <citation type="submission" date="2023-07" db="EMBL/GenBank/DDBJ databases">
        <title>A draft genome of Kazachstania heterogenica Y-27499.</title>
        <authorList>
            <person name="Donic C."/>
            <person name="Kralova J.S."/>
            <person name="Fidel L."/>
            <person name="Ben-Dor S."/>
            <person name="Jung S."/>
        </authorList>
    </citation>
    <scope>NUCLEOTIDE SEQUENCE [LARGE SCALE GENOMIC DNA]</scope>
    <source>
        <strain evidence="3">Y27499</strain>
    </source>
</reference>
<dbReference type="EMBL" id="JAWIZZ010000056">
    <property type="protein sequence ID" value="KAK5774133.1"/>
    <property type="molecule type" value="Genomic_DNA"/>
</dbReference>
<feature type="compositionally biased region" description="Acidic residues" evidence="1">
    <location>
        <begin position="216"/>
        <end position="231"/>
    </location>
</feature>
<organism evidence="2 3">
    <name type="scientific">Arxiozyma heterogenica</name>
    <dbReference type="NCBI Taxonomy" id="278026"/>
    <lineage>
        <taxon>Eukaryota</taxon>
        <taxon>Fungi</taxon>
        <taxon>Dikarya</taxon>
        <taxon>Ascomycota</taxon>
        <taxon>Saccharomycotina</taxon>
        <taxon>Saccharomycetes</taxon>
        <taxon>Saccharomycetales</taxon>
        <taxon>Saccharomycetaceae</taxon>
        <taxon>Arxiozyma</taxon>
    </lineage>
</organism>
<dbReference type="InterPro" id="IPR012340">
    <property type="entry name" value="NA-bd_OB-fold"/>
</dbReference>
<dbReference type="Proteomes" id="UP001306508">
    <property type="component" value="Unassembled WGS sequence"/>
</dbReference>
<name>A0AAN7WRW1_9SACH</name>
<evidence type="ECO:0000313" key="2">
    <source>
        <dbReference type="EMBL" id="KAK5774133.1"/>
    </source>
</evidence>